<dbReference type="InterPro" id="IPR036396">
    <property type="entry name" value="Cyt_P450_sf"/>
</dbReference>
<reference evidence="10 11" key="1">
    <citation type="submission" date="2023-01" db="EMBL/GenBank/DDBJ databases">
        <title>Analysis of 21 Apiospora genomes using comparative genomics revels a genus with tremendous synthesis potential of carbohydrate active enzymes and secondary metabolites.</title>
        <authorList>
            <person name="Sorensen T."/>
        </authorList>
    </citation>
    <scope>NUCLEOTIDE SEQUENCE [LARGE SCALE GENOMIC DNA]</scope>
    <source>
        <strain evidence="10 11">CBS 83171</strain>
    </source>
</reference>
<proteinExistence type="inferred from homology"/>
<evidence type="ECO:0000256" key="4">
    <source>
        <dbReference type="ARBA" id="ARBA00022723"/>
    </source>
</evidence>
<keyword evidence="4 8" id="KW-0479">Metal-binding</keyword>
<gene>
    <name evidence="10" type="ORF">PG996_011260</name>
</gene>
<dbReference type="Pfam" id="PF00067">
    <property type="entry name" value="p450"/>
    <property type="match status" value="1"/>
</dbReference>
<evidence type="ECO:0000313" key="10">
    <source>
        <dbReference type="EMBL" id="KAK8057323.1"/>
    </source>
</evidence>
<evidence type="ECO:0008006" key="12">
    <source>
        <dbReference type="Google" id="ProtNLM"/>
    </source>
</evidence>
<keyword evidence="6 8" id="KW-0408">Iron</keyword>
<dbReference type="PRINTS" id="PR00463">
    <property type="entry name" value="EP450I"/>
</dbReference>
<dbReference type="PANTHER" id="PTHR24305">
    <property type="entry name" value="CYTOCHROME P450"/>
    <property type="match status" value="1"/>
</dbReference>
<dbReference type="InterPro" id="IPR050121">
    <property type="entry name" value="Cytochrome_P450_monoxygenase"/>
</dbReference>
<dbReference type="PROSITE" id="PS00086">
    <property type="entry name" value="CYTOCHROME_P450"/>
    <property type="match status" value="1"/>
</dbReference>
<dbReference type="InterPro" id="IPR002401">
    <property type="entry name" value="Cyt_P450_E_grp-I"/>
</dbReference>
<evidence type="ECO:0000256" key="5">
    <source>
        <dbReference type="ARBA" id="ARBA00023002"/>
    </source>
</evidence>
<sequence length="536" mass="59778">MDYLHEFPIGLAQLSQVQLAVLAFAGALVLIVFAKLTYLAFFHPLAKYPGPFLAKFTDAYGFYHGWKGDIHLDMWRAHQKYGDYVRYGPNKLMINTVEGLRDIYNVSAGSKFMKASAYAPMVHRAPNTLTIRGGKDHARRRRIMAQGVSEKAQRGYEHRIMSHIDKLCKVAYSSSGKESEPMDMSKWCNYLSFDIMADVVFGAKYNLLEDDRFRYVTEVIDKSNVRMSALIQFPDFAALKIDKYIFREAIVARNRFVKFIMRVVRDRVEKGKSVSIDLDSPTSSDADVFANLAAAKDPETGDSFRPDEIAAESATLIVAGSDTSSTAMCSVLFYLADNADAYQRAAHEVRSRFASHTDIAIGPQLASCTYLRACIDESLRISPPVGSSLWREVHADGGARVDNLHIPKGCDVGVPIYSIHHDAKYFTAPFEYRPDRWLVDDGTGSIERGRSVFNPFSLGMRGCLGKGLANTELMLATATLLYRGDFKLASGNLGNVGRGSQGGVFGRHRSHEYQLYDHVTCQKHGPFLQFSPRGTS</sequence>
<keyword evidence="9" id="KW-0472">Membrane</keyword>
<evidence type="ECO:0000256" key="2">
    <source>
        <dbReference type="ARBA" id="ARBA00010617"/>
    </source>
</evidence>
<evidence type="ECO:0000256" key="3">
    <source>
        <dbReference type="ARBA" id="ARBA00022617"/>
    </source>
</evidence>
<dbReference type="Proteomes" id="UP001446871">
    <property type="component" value="Unassembled WGS sequence"/>
</dbReference>
<evidence type="ECO:0000256" key="9">
    <source>
        <dbReference type="SAM" id="Phobius"/>
    </source>
</evidence>
<dbReference type="InterPro" id="IPR017972">
    <property type="entry name" value="Cyt_P450_CS"/>
</dbReference>
<comment type="caution">
    <text evidence="10">The sequence shown here is derived from an EMBL/GenBank/DDBJ whole genome shotgun (WGS) entry which is preliminary data.</text>
</comment>
<dbReference type="InterPro" id="IPR001128">
    <property type="entry name" value="Cyt_P450"/>
</dbReference>
<name>A0ABR1UEJ6_9PEZI</name>
<evidence type="ECO:0000313" key="11">
    <source>
        <dbReference type="Proteomes" id="UP001446871"/>
    </source>
</evidence>
<dbReference type="Gene3D" id="1.10.630.10">
    <property type="entry name" value="Cytochrome P450"/>
    <property type="match status" value="1"/>
</dbReference>
<feature type="transmembrane region" description="Helical" evidence="9">
    <location>
        <begin position="20"/>
        <end position="41"/>
    </location>
</feature>
<keyword evidence="9" id="KW-0812">Transmembrane</keyword>
<accession>A0ABR1UEJ6</accession>
<comment type="cofactor">
    <cofactor evidence="1">
        <name>heme</name>
        <dbReference type="ChEBI" id="CHEBI:30413"/>
    </cofactor>
</comment>
<organism evidence="10 11">
    <name type="scientific">Apiospora saccharicola</name>
    <dbReference type="NCBI Taxonomy" id="335842"/>
    <lineage>
        <taxon>Eukaryota</taxon>
        <taxon>Fungi</taxon>
        <taxon>Dikarya</taxon>
        <taxon>Ascomycota</taxon>
        <taxon>Pezizomycotina</taxon>
        <taxon>Sordariomycetes</taxon>
        <taxon>Xylariomycetidae</taxon>
        <taxon>Amphisphaeriales</taxon>
        <taxon>Apiosporaceae</taxon>
        <taxon>Apiospora</taxon>
    </lineage>
</organism>
<keyword evidence="9" id="KW-1133">Transmembrane helix</keyword>
<evidence type="ECO:0000256" key="6">
    <source>
        <dbReference type="ARBA" id="ARBA00023004"/>
    </source>
</evidence>
<evidence type="ECO:0000256" key="7">
    <source>
        <dbReference type="ARBA" id="ARBA00023033"/>
    </source>
</evidence>
<dbReference type="PRINTS" id="PR00385">
    <property type="entry name" value="P450"/>
</dbReference>
<dbReference type="CDD" id="cd11061">
    <property type="entry name" value="CYP67-like"/>
    <property type="match status" value="1"/>
</dbReference>
<keyword evidence="3 8" id="KW-0349">Heme</keyword>
<keyword evidence="5 8" id="KW-0560">Oxidoreductase</keyword>
<evidence type="ECO:0000256" key="1">
    <source>
        <dbReference type="ARBA" id="ARBA00001971"/>
    </source>
</evidence>
<keyword evidence="7 8" id="KW-0503">Monooxygenase</keyword>
<comment type="similarity">
    <text evidence="2 8">Belongs to the cytochrome P450 family.</text>
</comment>
<protein>
    <recommendedName>
        <fullName evidence="12">Cytochrome P450</fullName>
    </recommendedName>
</protein>
<evidence type="ECO:0000256" key="8">
    <source>
        <dbReference type="RuleBase" id="RU000461"/>
    </source>
</evidence>
<dbReference type="EMBL" id="JAQQWM010000007">
    <property type="protein sequence ID" value="KAK8057323.1"/>
    <property type="molecule type" value="Genomic_DNA"/>
</dbReference>
<dbReference type="SUPFAM" id="SSF48264">
    <property type="entry name" value="Cytochrome P450"/>
    <property type="match status" value="1"/>
</dbReference>
<dbReference type="PANTHER" id="PTHR24305:SF237">
    <property type="entry name" value="CYTOCHROME P450 MONOOXYGENASE ATNE-RELATED"/>
    <property type="match status" value="1"/>
</dbReference>
<keyword evidence="11" id="KW-1185">Reference proteome</keyword>